<gene>
    <name evidence="2" type="ORF">TWF694_002455</name>
</gene>
<evidence type="ECO:0000256" key="1">
    <source>
        <dbReference type="SAM" id="MobiDB-lite"/>
    </source>
</evidence>
<dbReference type="AlphaFoldDB" id="A0AAV9X230"/>
<accession>A0AAV9X230</accession>
<name>A0AAV9X230_9PEZI</name>
<protein>
    <submittedName>
        <fullName evidence="2">Uncharacterized protein</fullName>
    </submittedName>
</protein>
<dbReference type="Proteomes" id="UP001365542">
    <property type="component" value="Unassembled WGS sequence"/>
</dbReference>
<keyword evidence="3" id="KW-1185">Reference proteome</keyword>
<comment type="caution">
    <text evidence="2">The sequence shown here is derived from an EMBL/GenBank/DDBJ whole genome shotgun (WGS) entry which is preliminary data.</text>
</comment>
<dbReference type="EMBL" id="JAVHJO010000011">
    <property type="protein sequence ID" value="KAK6533516.1"/>
    <property type="molecule type" value="Genomic_DNA"/>
</dbReference>
<evidence type="ECO:0000313" key="3">
    <source>
        <dbReference type="Proteomes" id="UP001365542"/>
    </source>
</evidence>
<reference evidence="2 3" key="1">
    <citation type="submission" date="2019-10" db="EMBL/GenBank/DDBJ databases">
        <authorList>
            <person name="Palmer J.M."/>
        </authorList>
    </citation>
    <scope>NUCLEOTIDE SEQUENCE [LARGE SCALE GENOMIC DNA]</scope>
    <source>
        <strain evidence="2 3">TWF694</strain>
    </source>
</reference>
<organism evidence="2 3">
    <name type="scientific">Orbilia ellipsospora</name>
    <dbReference type="NCBI Taxonomy" id="2528407"/>
    <lineage>
        <taxon>Eukaryota</taxon>
        <taxon>Fungi</taxon>
        <taxon>Dikarya</taxon>
        <taxon>Ascomycota</taxon>
        <taxon>Pezizomycotina</taxon>
        <taxon>Orbiliomycetes</taxon>
        <taxon>Orbiliales</taxon>
        <taxon>Orbiliaceae</taxon>
        <taxon>Orbilia</taxon>
    </lineage>
</organism>
<proteinExistence type="predicted"/>
<evidence type="ECO:0000313" key="2">
    <source>
        <dbReference type="EMBL" id="KAK6533516.1"/>
    </source>
</evidence>
<sequence length="480" mass="54006">MGSPAKEPASSPLPPSAVTLAFASLVLLNKPLELSATEFIFYLRGCVKRDASQASHTHQLSNQTYWEKIAKDKEVKILELNQKLLDAELNNEKLAGLLKRSNDGGGEPKSKRVKNIQTGDSSLSENQLVKWEPIRKTYESILPSSENLFLILRSLHYSKDIESISSYLIKLCKTLSSKIYTLCGGDSNLHTKQNTKDSQQTRRTRQSDATALRQRLLESVWVQDVTKAIDDIFRRLFMAICKLADLTEKDKTPPVQSSLNSVTVAISDLFVSIMSSIHLTSQLFYKTDNQFPRTRDIRPGCVEVLQCFISTLNGVHRLQGSILESIIYVIVEAAGKCLCIPTPTVPTIPRKREAQAREKEALQETSIYILRLLKATLPLYREQLVNSSLQGGSNTVEKASPVLELAKKRFHEYVMRGLFGDTKTPEWKDLKPCRDGLSLESGNKSWGGVGIHDDLMFVDEEGFAEEVWKLLELEDFTLLW</sequence>
<feature type="compositionally biased region" description="Basic and acidic residues" evidence="1">
    <location>
        <begin position="100"/>
        <end position="110"/>
    </location>
</feature>
<feature type="region of interest" description="Disordered" evidence="1">
    <location>
        <begin position="98"/>
        <end position="117"/>
    </location>
</feature>